<dbReference type="EMBL" id="CAJNYT010003179">
    <property type="protein sequence ID" value="CAF3535112.1"/>
    <property type="molecule type" value="Genomic_DNA"/>
</dbReference>
<evidence type="ECO:0000313" key="2">
    <source>
        <dbReference type="EMBL" id="CAF3438895.1"/>
    </source>
</evidence>
<reference evidence="3" key="1">
    <citation type="submission" date="2021-02" db="EMBL/GenBank/DDBJ databases">
        <authorList>
            <person name="Nowell W R."/>
        </authorList>
    </citation>
    <scope>NUCLEOTIDE SEQUENCE</scope>
</reference>
<organism evidence="3 4">
    <name type="scientific">Rotaria socialis</name>
    <dbReference type="NCBI Taxonomy" id="392032"/>
    <lineage>
        <taxon>Eukaryota</taxon>
        <taxon>Metazoa</taxon>
        <taxon>Spiralia</taxon>
        <taxon>Gnathifera</taxon>
        <taxon>Rotifera</taxon>
        <taxon>Eurotatoria</taxon>
        <taxon>Bdelloidea</taxon>
        <taxon>Philodinida</taxon>
        <taxon>Philodinidae</taxon>
        <taxon>Rotaria</taxon>
    </lineage>
</organism>
<protein>
    <submittedName>
        <fullName evidence="3">Uncharacterized protein</fullName>
    </submittedName>
</protein>
<evidence type="ECO:0000256" key="1">
    <source>
        <dbReference type="SAM" id="MobiDB-lite"/>
    </source>
</evidence>
<feature type="region of interest" description="Disordered" evidence="1">
    <location>
        <begin position="199"/>
        <end position="228"/>
    </location>
</feature>
<proteinExistence type="predicted"/>
<comment type="caution">
    <text evidence="3">The sequence shown here is derived from an EMBL/GenBank/DDBJ whole genome shotgun (WGS) entry which is preliminary data.</text>
</comment>
<accession>A0A818J3U1</accession>
<dbReference type="Proteomes" id="UP000663872">
    <property type="component" value="Unassembled WGS sequence"/>
</dbReference>
<evidence type="ECO:0000313" key="4">
    <source>
        <dbReference type="Proteomes" id="UP000663872"/>
    </source>
</evidence>
<dbReference type="EMBL" id="CAJNXB010005667">
    <property type="protein sequence ID" value="CAF3438895.1"/>
    <property type="molecule type" value="Genomic_DNA"/>
</dbReference>
<evidence type="ECO:0000313" key="3">
    <source>
        <dbReference type="EMBL" id="CAF3535112.1"/>
    </source>
</evidence>
<sequence length="228" mass="26261">MEVINEQKRNYENDSIDELIHPVGYSSCQTLSIVAYVNAQSFIVSLLAFDIRNDQVIIITHYCFLTRGFLIKRNENETANRLFISRDTQGQIHIEYKKEDKLVETIQSVRTQVEQYGPYTAIDGYFTTILGAKFCRNIWCSNTDRIIMRYSNKLQTTAIDLGNYFNNEGKLDVDNNQLMKRISKSVSNILQHRSGYVSSRSHSTIADPDSARASSTYRPVQATRVQRH</sequence>
<name>A0A818J3U1_9BILA</name>
<dbReference type="Proteomes" id="UP000663825">
    <property type="component" value="Unassembled WGS sequence"/>
</dbReference>
<gene>
    <name evidence="3" type="ORF">GRG538_LOCUS19473</name>
    <name evidence="2" type="ORF">TIS948_LOCUS31013</name>
</gene>
<dbReference type="AlphaFoldDB" id="A0A818J3U1"/>